<evidence type="ECO:0000313" key="1">
    <source>
        <dbReference type="EMBL" id="MBB3150875.1"/>
    </source>
</evidence>
<dbReference type="InterPro" id="IPR050179">
    <property type="entry name" value="Trans_hexapeptide_repeat"/>
</dbReference>
<name>A0A7W5C469_9BACL</name>
<dbReference type="GO" id="GO:0016740">
    <property type="term" value="F:transferase activity"/>
    <property type="evidence" value="ECO:0007669"/>
    <property type="project" value="UniProtKB-KW"/>
</dbReference>
<sequence>MSYFKHEYALVETDKIGEETRIWAFTHILSGAEIGRNCNINDHTFIENDVVLGDNVTVKSGVYIWDGVRIKDNVFIGPNVTFTNDLNPRSKQYPKEFEKTIINEYASIGANATIVAGNNVGKYAMVGAGSVVTKSIPNHTLWYGNPAKMQGYVCICGQKLNNTYKCVTCLKEYKFIDNQISEVK</sequence>
<dbReference type="Pfam" id="PF14602">
    <property type="entry name" value="Hexapep_2"/>
    <property type="match status" value="1"/>
</dbReference>
<proteinExistence type="predicted"/>
<evidence type="ECO:0000313" key="2">
    <source>
        <dbReference type="Proteomes" id="UP000518605"/>
    </source>
</evidence>
<protein>
    <submittedName>
        <fullName evidence="1">Acetyltransferase-like isoleucine patch superfamily enzyme</fullName>
    </submittedName>
</protein>
<keyword evidence="2" id="KW-1185">Reference proteome</keyword>
<dbReference type="InterPro" id="IPR001451">
    <property type="entry name" value="Hexapep"/>
</dbReference>
<dbReference type="SUPFAM" id="SSF51161">
    <property type="entry name" value="Trimeric LpxA-like enzymes"/>
    <property type="match status" value="1"/>
</dbReference>
<dbReference type="PANTHER" id="PTHR43300:SF4">
    <property type="entry name" value="ACYL-[ACYL-CARRIER-PROTEIN]--UDP-N-ACETYLGLUCOSAMINE O-ACYLTRANSFERASE"/>
    <property type="match status" value="1"/>
</dbReference>
<reference evidence="1 2" key="1">
    <citation type="submission" date="2020-08" db="EMBL/GenBank/DDBJ databases">
        <title>Genomic Encyclopedia of Type Strains, Phase III (KMG-III): the genomes of soil and plant-associated and newly described type strains.</title>
        <authorList>
            <person name="Whitman W."/>
        </authorList>
    </citation>
    <scope>NUCLEOTIDE SEQUENCE [LARGE SCALE GENOMIC DNA]</scope>
    <source>
        <strain evidence="1 2">CECT 8234</strain>
    </source>
</reference>
<dbReference type="Gene3D" id="2.160.10.10">
    <property type="entry name" value="Hexapeptide repeat proteins"/>
    <property type="match status" value="1"/>
</dbReference>
<gene>
    <name evidence="1" type="ORF">FHS16_000909</name>
</gene>
<dbReference type="RefSeq" id="WP_183559251.1">
    <property type="nucleotide sequence ID" value="NZ_CBCSLB010000004.1"/>
</dbReference>
<dbReference type="Proteomes" id="UP000518605">
    <property type="component" value="Unassembled WGS sequence"/>
</dbReference>
<comment type="caution">
    <text evidence="1">The sequence shown here is derived from an EMBL/GenBank/DDBJ whole genome shotgun (WGS) entry which is preliminary data.</text>
</comment>
<dbReference type="PANTHER" id="PTHR43300">
    <property type="entry name" value="ACETYLTRANSFERASE"/>
    <property type="match status" value="1"/>
</dbReference>
<dbReference type="EMBL" id="JACHXW010000002">
    <property type="protein sequence ID" value="MBB3150875.1"/>
    <property type="molecule type" value="Genomic_DNA"/>
</dbReference>
<dbReference type="AlphaFoldDB" id="A0A7W5C469"/>
<accession>A0A7W5C469</accession>
<organism evidence="1 2">
    <name type="scientific">Paenibacillus endophyticus</name>
    <dbReference type="NCBI Taxonomy" id="1294268"/>
    <lineage>
        <taxon>Bacteria</taxon>
        <taxon>Bacillati</taxon>
        <taxon>Bacillota</taxon>
        <taxon>Bacilli</taxon>
        <taxon>Bacillales</taxon>
        <taxon>Paenibacillaceae</taxon>
        <taxon>Paenibacillus</taxon>
    </lineage>
</organism>
<dbReference type="InterPro" id="IPR011004">
    <property type="entry name" value="Trimer_LpxA-like_sf"/>
</dbReference>
<dbReference type="Pfam" id="PF00132">
    <property type="entry name" value="Hexapep"/>
    <property type="match status" value="2"/>
</dbReference>
<keyword evidence="1" id="KW-0808">Transferase</keyword>
<dbReference type="CDD" id="cd03358">
    <property type="entry name" value="LbH_WxcM_N_like"/>
    <property type="match status" value="1"/>
</dbReference>